<feature type="region of interest" description="Disordered" evidence="13">
    <location>
        <begin position="58"/>
        <end position="95"/>
    </location>
</feature>
<evidence type="ECO:0000256" key="6">
    <source>
        <dbReference type="ARBA" id="ARBA00022946"/>
    </source>
</evidence>
<dbReference type="InterPro" id="IPR013261">
    <property type="entry name" value="Tim21"/>
</dbReference>
<keyword evidence="12" id="KW-0653">Protein transport</keyword>
<dbReference type="PANTHER" id="PTHR13032:SF6">
    <property type="entry name" value="MITOCHONDRIAL IMPORT INNER MEMBRANE TRANSLOCASE SUBUNIT TIM21"/>
    <property type="match status" value="1"/>
</dbReference>
<keyword evidence="4 12" id="KW-0812">Transmembrane</keyword>
<keyword evidence="15" id="KW-1185">Reference proteome</keyword>
<keyword evidence="5 12" id="KW-0999">Mitochondrion inner membrane</keyword>
<evidence type="ECO:0000256" key="2">
    <source>
        <dbReference type="ARBA" id="ARBA00010867"/>
    </source>
</evidence>
<proteinExistence type="inferred from homology"/>
<evidence type="ECO:0000256" key="4">
    <source>
        <dbReference type="ARBA" id="ARBA00022692"/>
    </source>
</evidence>
<organism evidence="14 15">
    <name type="scientific">Sporothrix brasiliensis 5110</name>
    <dbReference type="NCBI Taxonomy" id="1398154"/>
    <lineage>
        <taxon>Eukaryota</taxon>
        <taxon>Fungi</taxon>
        <taxon>Dikarya</taxon>
        <taxon>Ascomycota</taxon>
        <taxon>Pezizomycotina</taxon>
        <taxon>Sordariomycetes</taxon>
        <taxon>Sordariomycetidae</taxon>
        <taxon>Ophiostomatales</taxon>
        <taxon>Ophiostomataceae</taxon>
        <taxon>Sporothrix</taxon>
    </lineage>
</organism>
<comment type="function">
    <text evidence="10">Essential component of the TIM23 complex, a complex that mediates the translocation of transit peptide-containing proteins across the mitochondrial inner membrane. Required to keep the TOM and the TIM23 complexes in close contact. At some point, it is released from the TOM23 complex to allow protein translocation into the mitochondrial matrix.</text>
</comment>
<keyword evidence="8 12" id="KW-0496">Mitochondrion</keyword>
<evidence type="ECO:0000256" key="13">
    <source>
        <dbReference type="SAM" id="MobiDB-lite"/>
    </source>
</evidence>
<dbReference type="OrthoDB" id="436405at2759"/>
<keyword evidence="12" id="KW-0813">Transport</keyword>
<feature type="compositionally biased region" description="Low complexity" evidence="13">
    <location>
        <begin position="65"/>
        <end position="76"/>
    </location>
</feature>
<sequence length="263" mass="28927">MRITHVRSLASQSSTAAIWPSSAAPGASRSCCRMAASFPPRTTSTALTKRRILAHNYATQHQSTSSSSSSSSSSASARRRSVTPFNDDGGVPWTELSGREKTARAAQQTFNLGMVIVGVVLTGGVCYFLYTEVFSPSSKVSNFNRAVDRIRSDHRVTDLLGDGRKITAHGEETSNKWRRARPIASTERTDAQGTEHFVMNFHLDGPRANGQAYLHLTRRRGQSDFSYKYFYVDVPGHDRIYLEKSGGDAPGDKRGTLFGIKWS</sequence>
<dbReference type="Proteomes" id="UP000031575">
    <property type="component" value="Unassembled WGS sequence"/>
</dbReference>
<name>A0A0C2FCS7_9PEZI</name>
<dbReference type="Gene3D" id="3.10.450.320">
    <property type="entry name" value="Mitochondrial import inner membrane translocase subunit Tim21"/>
    <property type="match status" value="1"/>
</dbReference>
<evidence type="ECO:0000256" key="8">
    <source>
        <dbReference type="ARBA" id="ARBA00023128"/>
    </source>
</evidence>
<dbReference type="EMBL" id="AWTV01000009">
    <property type="protein sequence ID" value="KIH88928.1"/>
    <property type="molecule type" value="Genomic_DNA"/>
</dbReference>
<dbReference type="InterPro" id="IPR038552">
    <property type="entry name" value="Tim21_IMS_sf"/>
</dbReference>
<dbReference type="RefSeq" id="XP_040616938.1">
    <property type="nucleotide sequence ID" value="XM_040765975.1"/>
</dbReference>
<comment type="subunit">
    <text evidence="11">Component of the TIM23 complex, at least composed of TIM23, TIM17, TIM50 and TIM21.</text>
</comment>
<evidence type="ECO:0000256" key="10">
    <source>
        <dbReference type="ARBA" id="ARBA00060204"/>
    </source>
</evidence>
<comment type="caution">
    <text evidence="14">The sequence shown here is derived from an EMBL/GenBank/DDBJ whole genome shotgun (WGS) entry which is preliminary data.</text>
</comment>
<evidence type="ECO:0000313" key="15">
    <source>
        <dbReference type="Proteomes" id="UP000031575"/>
    </source>
</evidence>
<evidence type="ECO:0000256" key="12">
    <source>
        <dbReference type="RuleBase" id="RU367142"/>
    </source>
</evidence>
<evidence type="ECO:0000256" key="9">
    <source>
        <dbReference type="ARBA" id="ARBA00023136"/>
    </source>
</evidence>
<comment type="similarity">
    <text evidence="2 12">Belongs to the TIM21 family.</text>
</comment>
<dbReference type="PANTHER" id="PTHR13032">
    <property type="entry name" value="MITOCHONDRIAL IMPORT INNER MEMBRANE TRANSLOCASE SUBUNIT TIM21"/>
    <property type="match status" value="1"/>
</dbReference>
<dbReference type="HOGENOM" id="CLU_089407_0_0_1"/>
<dbReference type="GeneID" id="63680896"/>
<comment type="subcellular location">
    <subcellularLocation>
        <location evidence="1 12">Mitochondrion inner membrane</location>
        <topology evidence="1 12">Single-pass membrane protein</topology>
    </subcellularLocation>
</comment>
<dbReference type="AlphaFoldDB" id="A0A0C2FCS7"/>
<dbReference type="Pfam" id="PF08294">
    <property type="entry name" value="TIM21"/>
    <property type="match status" value="1"/>
</dbReference>
<evidence type="ECO:0000256" key="11">
    <source>
        <dbReference type="ARBA" id="ARBA00063758"/>
    </source>
</evidence>
<keyword evidence="6" id="KW-0809">Transit peptide</keyword>
<evidence type="ECO:0000256" key="7">
    <source>
        <dbReference type="ARBA" id="ARBA00022989"/>
    </source>
</evidence>
<accession>A0A0C2FCS7</accession>
<evidence type="ECO:0000256" key="5">
    <source>
        <dbReference type="ARBA" id="ARBA00022792"/>
    </source>
</evidence>
<dbReference type="GO" id="GO:0005744">
    <property type="term" value="C:TIM23 mitochondrial import inner membrane translocase complex"/>
    <property type="evidence" value="ECO:0007669"/>
    <property type="project" value="UniProtKB-UniRule"/>
</dbReference>
<keyword evidence="12" id="KW-0811">Translocation</keyword>
<feature type="transmembrane region" description="Helical" evidence="12">
    <location>
        <begin position="109"/>
        <end position="130"/>
    </location>
</feature>
<evidence type="ECO:0000313" key="14">
    <source>
        <dbReference type="EMBL" id="KIH88928.1"/>
    </source>
</evidence>
<dbReference type="VEuPathDB" id="FungiDB:SPBR_07721"/>
<protein>
    <recommendedName>
        <fullName evidence="3 12">Mitochondrial import inner membrane translocase subunit Tim21</fullName>
    </recommendedName>
</protein>
<reference evidence="14 15" key="1">
    <citation type="journal article" date="2014" name="BMC Genomics">
        <title>Comparative genomics of the major fungal agents of human and animal Sporotrichosis: Sporothrix schenckii and Sporothrix brasiliensis.</title>
        <authorList>
            <person name="Teixeira M.M."/>
            <person name="de Almeida L.G."/>
            <person name="Kubitschek-Barreira P."/>
            <person name="Alves F.L."/>
            <person name="Kioshima E.S."/>
            <person name="Abadio A.K."/>
            <person name="Fernandes L."/>
            <person name="Derengowski L.S."/>
            <person name="Ferreira K.S."/>
            <person name="Souza R.C."/>
            <person name="Ruiz J.C."/>
            <person name="de Andrade N.C."/>
            <person name="Paes H.C."/>
            <person name="Nicola A.M."/>
            <person name="Albuquerque P."/>
            <person name="Gerber A.L."/>
            <person name="Martins V.P."/>
            <person name="Peconick L.D."/>
            <person name="Neto A.V."/>
            <person name="Chaucanez C.B."/>
            <person name="Silva P.A."/>
            <person name="Cunha O.L."/>
            <person name="de Oliveira F.F."/>
            <person name="dos Santos T.C."/>
            <person name="Barros A.L."/>
            <person name="Soares M.A."/>
            <person name="de Oliveira L.M."/>
            <person name="Marini M.M."/>
            <person name="Villalobos-Duno H."/>
            <person name="Cunha M.M."/>
            <person name="de Hoog S."/>
            <person name="da Silveira J.F."/>
            <person name="Henrissat B."/>
            <person name="Nino-Vega G.A."/>
            <person name="Cisalpino P.S."/>
            <person name="Mora-Montes H.M."/>
            <person name="Almeida S.R."/>
            <person name="Stajich J.E."/>
            <person name="Lopes-Bezerra L.M."/>
            <person name="Vasconcelos A.T."/>
            <person name="Felipe M.S."/>
        </authorList>
    </citation>
    <scope>NUCLEOTIDE SEQUENCE [LARGE SCALE GENOMIC DNA]</scope>
    <source>
        <strain evidence="14 15">5110</strain>
    </source>
</reference>
<dbReference type="FunFam" id="3.10.450.320:FF:000002">
    <property type="entry name" value="Mitochondrial import inner membrane translocase subunit tim21"/>
    <property type="match status" value="1"/>
</dbReference>
<keyword evidence="7 12" id="KW-1133">Transmembrane helix</keyword>
<keyword evidence="9 12" id="KW-0472">Membrane</keyword>
<evidence type="ECO:0000256" key="3">
    <source>
        <dbReference type="ARBA" id="ARBA00020726"/>
    </source>
</evidence>
<evidence type="ECO:0000256" key="1">
    <source>
        <dbReference type="ARBA" id="ARBA00004434"/>
    </source>
</evidence>
<gene>
    <name evidence="14" type="ORF">SPBR_07721</name>
</gene>
<dbReference type="GO" id="GO:0030150">
    <property type="term" value="P:protein import into mitochondrial matrix"/>
    <property type="evidence" value="ECO:0007669"/>
    <property type="project" value="UniProtKB-UniRule"/>
</dbReference>